<evidence type="ECO:0000259" key="2">
    <source>
        <dbReference type="Pfam" id="PF13966"/>
    </source>
</evidence>
<dbReference type="SUPFAM" id="SSF53098">
    <property type="entry name" value="Ribonuclease H-like"/>
    <property type="match status" value="1"/>
</dbReference>
<dbReference type="InterPro" id="IPR026960">
    <property type="entry name" value="RVT-Znf"/>
</dbReference>
<dbReference type="PANTHER" id="PTHR33116:SF86">
    <property type="entry name" value="REVERSE TRANSCRIPTASE DOMAIN-CONTAINING PROTEIN"/>
    <property type="match status" value="1"/>
</dbReference>
<dbReference type="InterPro" id="IPR036397">
    <property type="entry name" value="RNaseH_sf"/>
</dbReference>
<feature type="domain" description="Reverse transcriptase zinc-binding" evidence="2">
    <location>
        <begin position="334"/>
        <end position="408"/>
    </location>
</feature>
<dbReference type="Gene3D" id="3.30.420.10">
    <property type="entry name" value="Ribonuclease H-like superfamily/Ribonuclease H"/>
    <property type="match status" value="1"/>
</dbReference>
<dbReference type="Pfam" id="PF13456">
    <property type="entry name" value="RVT_3"/>
    <property type="match status" value="1"/>
</dbReference>
<gene>
    <name evidence="3" type="ORF">M0R45_034911</name>
</gene>
<proteinExistence type="predicted"/>
<dbReference type="InterPro" id="IPR002156">
    <property type="entry name" value="RNaseH_domain"/>
</dbReference>
<keyword evidence="4" id="KW-1185">Reference proteome</keyword>
<evidence type="ECO:0000313" key="3">
    <source>
        <dbReference type="EMBL" id="KAK9910979.1"/>
    </source>
</evidence>
<protein>
    <submittedName>
        <fullName evidence="3">Uncharacterized protein</fullName>
    </submittedName>
</protein>
<accession>A0AAW1VU05</accession>
<dbReference type="AlphaFoldDB" id="A0AAW1VU05"/>
<dbReference type="InterPro" id="IPR044730">
    <property type="entry name" value="RNase_H-like_dom_plant"/>
</dbReference>
<comment type="caution">
    <text evidence="3">The sequence shown here is derived from an EMBL/GenBank/DDBJ whole genome shotgun (WGS) entry which is preliminary data.</text>
</comment>
<sequence>MHYEEASGQKINYEKSCVSFSKNVSLTLQEELATVLNVVRVDKHDVYLGLPMEISYSKVEAFGFLKDKVQSKLQGWREKTLSAAGKEVLLKSVIQSIPTYIMSCFEIPKTLCCDIQQLMANFWWGSKGDVKKIHWMRWEKLCNPKIEGGMGFKDLHLFNLSLLAKQGWRLLKSSDSLVARFFKARYYPSSNFMNAETLPDMSYTWRSILAGREVLAKGTRFQIGKGDAVSIWEDPWLPRPYSFKPFSQPIDGTENWKVSDIIDHENHAWLDTIVAELFSASEADMVLKIPLSLRNHDDRLIWHYDRLGLFNVKSGYHVAHLFKTMDTHTSSSANNNSTINHLWGMIWRSCAPPKVRAFIWRLLQGILPTRVALSKRFPLPDISCCYCNHQVESDLHLFKHCDAVRWFWDSTPLTGKVCDTIGNNIQEWTFNVFTSLLIPQSELFLMCLWAIWSQRNNIIWNGDSFNPKFMATWTAKILEDYQAVHPLLPKNKKRTHAHWDPPPIGRLKINLDGAYRAATASGGIGVVVRNDVGQCLATLQRSLLFLSFAFHAEAEACRAALLIANAQGWDELLVETDCSILVAALTRPGEDYSDIGWIIGDCKDLITSFKSISIRHVYREANVVAHRLAHNASCSFVDELLFDEIPSIIEDALVEDFCTHNRGFGFMSPSDCT</sequence>
<dbReference type="InterPro" id="IPR012337">
    <property type="entry name" value="RNaseH-like_sf"/>
</dbReference>
<organism evidence="3 4">
    <name type="scientific">Rubus argutus</name>
    <name type="common">Southern blackberry</name>
    <dbReference type="NCBI Taxonomy" id="59490"/>
    <lineage>
        <taxon>Eukaryota</taxon>
        <taxon>Viridiplantae</taxon>
        <taxon>Streptophyta</taxon>
        <taxon>Embryophyta</taxon>
        <taxon>Tracheophyta</taxon>
        <taxon>Spermatophyta</taxon>
        <taxon>Magnoliopsida</taxon>
        <taxon>eudicotyledons</taxon>
        <taxon>Gunneridae</taxon>
        <taxon>Pentapetalae</taxon>
        <taxon>rosids</taxon>
        <taxon>fabids</taxon>
        <taxon>Rosales</taxon>
        <taxon>Rosaceae</taxon>
        <taxon>Rosoideae</taxon>
        <taxon>Rosoideae incertae sedis</taxon>
        <taxon>Rubus</taxon>
    </lineage>
</organism>
<dbReference type="EMBL" id="JBEDUW010000007">
    <property type="protein sequence ID" value="KAK9910979.1"/>
    <property type="molecule type" value="Genomic_DNA"/>
</dbReference>
<dbReference type="PANTHER" id="PTHR33116">
    <property type="entry name" value="REVERSE TRANSCRIPTASE ZINC-BINDING DOMAIN-CONTAINING PROTEIN-RELATED-RELATED"/>
    <property type="match status" value="1"/>
</dbReference>
<name>A0AAW1VU05_RUBAR</name>
<dbReference type="GO" id="GO:0004523">
    <property type="term" value="F:RNA-DNA hybrid ribonuclease activity"/>
    <property type="evidence" value="ECO:0007669"/>
    <property type="project" value="InterPro"/>
</dbReference>
<dbReference type="Pfam" id="PF13966">
    <property type="entry name" value="zf-RVT"/>
    <property type="match status" value="1"/>
</dbReference>
<dbReference type="GO" id="GO:0003676">
    <property type="term" value="F:nucleic acid binding"/>
    <property type="evidence" value="ECO:0007669"/>
    <property type="project" value="InterPro"/>
</dbReference>
<evidence type="ECO:0000313" key="4">
    <source>
        <dbReference type="Proteomes" id="UP001457282"/>
    </source>
</evidence>
<feature type="domain" description="RNase H type-1" evidence="1">
    <location>
        <begin position="510"/>
        <end position="632"/>
    </location>
</feature>
<dbReference type="Proteomes" id="UP001457282">
    <property type="component" value="Unassembled WGS sequence"/>
</dbReference>
<reference evidence="3 4" key="1">
    <citation type="journal article" date="2023" name="G3 (Bethesda)">
        <title>A chromosome-length genome assembly and annotation of blackberry (Rubus argutus, cv. 'Hillquist').</title>
        <authorList>
            <person name="Bruna T."/>
            <person name="Aryal R."/>
            <person name="Dudchenko O."/>
            <person name="Sargent D.J."/>
            <person name="Mead D."/>
            <person name="Buti M."/>
            <person name="Cavallini A."/>
            <person name="Hytonen T."/>
            <person name="Andres J."/>
            <person name="Pham M."/>
            <person name="Weisz D."/>
            <person name="Mascagni F."/>
            <person name="Usai G."/>
            <person name="Natali L."/>
            <person name="Bassil N."/>
            <person name="Fernandez G.E."/>
            <person name="Lomsadze A."/>
            <person name="Armour M."/>
            <person name="Olukolu B."/>
            <person name="Poorten T."/>
            <person name="Britton C."/>
            <person name="Davik J."/>
            <person name="Ashrafi H."/>
            <person name="Aiden E.L."/>
            <person name="Borodovsky M."/>
            <person name="Worthington M."/>
        </authorList>
    </citation>
    <scope>NUCLEOTIDE SEQUENCE [LARGE SCALE GENOMIC DNA]</scope>
    <source>
        <strain evidence="3">PI 553951</strain>
    </source>
</reference>
<dbReference type="CDD" id="cd06222">
    <property type="entry name" value="RNase_H_like"/>
    <property type="match status" value="1"/>
</dbReference>
<evidence type="ECO:0000259" key="1">
    <source>
        <dbReference type="Pfam" id="PF13456"/>
    </source>
</evidence>